<dbReference type="EMBL" id="CAADJG010000002">
    <property type="protein sequence ID" value="VFS67684.1"/>
    <property type="molecule type" value="Genomic_DNA"/>
</dbReference>
<evidence type="ECO:0000259" key="1">
    <source>
        <dbReference type="Pfam" id="PF02464"/>
    </source>
</evidence>
<dbReference type="Gene3D" id="3.90.950.20">
    <property type="entry name" value="CinA-like"/>
    <property type="match status" value="1"/>
</dbReference>
<proteinExistence type="predicted"/>
<organism evidence="2 3">
    <name type="scientific">Raoultella terrigena</name>
    <name type="common">Klebsiella terrigena</name>
    <dbReference type="NCBI Taxonomy" id="577"/>
    <lineage>
        <taxon>Bacteria</taxon>
        <taxon>Pseudomonadati</taxon>
        <taxon>Pseudomonadota</taxon>
        <taxon>Gammaproteobacteria</taxon>
        <taxon>Enterobacterales</taxon>
        <taxon>Enterobacteriaceae</taxon>
        <taxon>Klebsiella/Raoultella group</taxon>
        <taxon>Raoultella</taxon>
    </lineage>
</organism>
<dbReference type="Pfam" id="PF02464">
    <property type="entry name" value="CinA"/>
    <property type="match status" value="1"/>
</dbReference>
<reference evidence="2 3" key="1">
    <citation type="submission" date="2019-03" db="EMBL/GenBank/DDBJ databases">
        <authorList>
            <consortium name="Pathogen Informatics"/>
        </authorList>
    </citation>
    <scope>NUCLEOTIDE SEQUENCE [LARGE SCALE GENOMIC DNA]</scope>
    <source>
        <strain evidence="2 3">NCTC13038</strain>
    </source>
</reference>
<dbReference type="InterPro" id="IPR008136">
    <property type="entry name" value="CinA_C"/>
</dbReference>
<dbReference type="InterPro" id="IPR036653">
    <property type="entry name" value="CinA-like_C"/>
</dbReference>
<dbReference type="AlphaFoldDB" id="A0A485B369"/>
<name>A0A485B369_RAOTE</name>
<evidence type="ECO:0000313" key="3">
    <source>
        <dbReference type="Proteomes" id="UP000332594"/>
    </source>
</evidence>
<dbReference type="Proteomes" id="UP000332594">
    <property type="component" value="Unassembled WGS sequence"/>
</dbReference>
<sequence length="194" mass="20035">MTDSGKTTPQLTERVAGALTRRGLILTTAESCTGGNLAVALCAQENTAAFYDIGTIVFSDSAKRRLLGVRASTLEHFTAVSGQAVSEMSVGALERAGADISIAISGYAGPDGGEDGTPAGTVWFAWNFRGQIYTERLLFSGPCQEVVEKAVRYSLGRAAGEAGGMGARVTACSLWRPGGSRVSCAGPPAAVRRG</sequence>
<gene>
    <name evidence="2" type="primary">ygaD_1</name>
    <name evidence="2" type="ORF">NCTC13038_01171</name>
</gene>
<evidence type="ECO:0000313" key="2">
    <source>
        <dbReference type="EMBL" id="VFS67684.1"/>
    </source>
</evidence>
<protein>
    <submittedName>
        <fullName evidence="2">Uncharacterized protein (Competence- and mitomycin-induced)</fullName>
    </submittedName>
</protein>
<dbReference type="NCBIfam" id="TIGR00199">
    <property type="entry name" value="PncC_domain"/>
    <property type="match status" value="1"/>
</dbReference>
<accession>A0A485B369</accession>
<feature type="domain" description="CinA C-terminal" evidence="1">
    <location>
        <begin position="10"/>
        <end position="155"/>
    </location>
</feature>
<dbReference type="SUPFAM" id="SSF142433">
    <property type="entry name" value="CinA-like"/>
    <property type="match status" value="1"/>
</dbReference>
<dbReference type="NCBIfam" id="NF002972">
    <property type="entry name" value="PRK03657.1"/>
    <property type="match status" value="1"/>
</dbReference>